<dbReference type="SUPFAM" id="SSF56954">
    <property type="entry name" value="Outer membrane efflux proteins (OEP)"/>
    <property type="match status" value="1"/>
</dbReference>
<comment type="caution">
    <text evidence="3">The sequence shown here is derived from an EMBL/GenBank/DDBJ whole genome shotgun (WGS) entry which is preliminary data.</text>
</comment>
<keyword evidence="2" id="KW-0732">Signal</keyword>
<protein>
    <submittedName>
        <fullName evidence="3">RND transporter</fullName>
    </submittedName>
</protein>
<dbReference type="Proteomes" id="UP000078406">
    <property type="component" value="Unassembled WGS sequence"/>
</dbReference>
<accession>A0A177XXE1</accession>
<dbReference type="Pfam" id="PF02321">
    <property type="entry name" value="OEP"/>
    <property type="match status" value="2"/>
</dbReference>
<dbReference type="RefSeq" id="WP_054961765.1">
    <property type="nucleotide sequence ID" value="NZ_LLEI02000043.1"/>
</dbReference>
<name>A0A177XXE1_9VIBR</name>
<organism evidence="3 4">
    <name type="scientific">Vibrio bivalvicida</name>
    <dbReference type="NCBI Taxonomy" id="1276888"/>
    <lineage>
        <taxon>Bacteria</taxon>
        <taxon>Pseudomonadati</taxon>
        <taxon>Pseudomonadota</taxon>
        <taxon>Gammaproteobacteria</taxon>
        <taxon>Vibrionales</taxon>
        <taxon>Vibrionaceae</taxon>
        <taxon>Vibrio</taxon>
        <taxon>Vibrio oreintalis group</taxon>
    </lineage>
</organism>
<proteinExistence type="inferred from homology"/>
<feature type="chain" id="PRO_5008079178" evidence="2">
    <location>
        <begin position="22"/>
        <end position="463"/>
    </location>
</feature>
<reference evidence="3 4" key="1">
    <citation type="journal article" date="2016" name="Syst. Appl. Microbiol.">
        <title>Vibrio bivalvicida sp. nov., a novel larval pathogen for bivalve molluscs reared in a hatchery.</title>
        <authorList>
            <person name="Dubert J."/>
            <person name="Romalde J.L."/>
            <person name="Prado S."/>
            <person name="Barja J.L."/>
        </authorList>
    </citation>
    <scope>NUCLEOTIDE SEQUENCE [LARGE SCALE GENOMIC DNA]</scope>
    <source>
        <strain evidence="3 4">605</strain>
    </source>
</reference>
<dbReference type="PANTHER" id="PTHR30203:SF29">
    <property type="entry name" value="PROTEIN CYAE"/>
    <property type="match status" value="1"/>
</dbReference>
<evidence type="ECO:0000313" key="4">
    <source>
        <dbReference type="Proteomes" id="UP000078406"/>
    </source>
</evidence>
<feature type="signal peptide" evidence="2">
    <location>
        <begin position="1"/>
        <end position="21"/>
    </location>
</feature>
<dbReference type="AlphaFoldDB" id="A0A177XXE1"/>
<dbReference type="Gene3D" id="1.20.1600.10">
    <property type="entry name" value="Outer membrane efflux proteins (OEP)"/>
    <property type="match status" value="1"/>
</dbReference>
<gene>
    <name evidence="3" type="ORF">APB76_14945</name>
</gene>
<dbReference type="PROSITE" id="PS51257">
    <property type="entry name" value="PROKAR_LIPOPROTEIN"/>
    <property type="match status" value="1"/>
</dbReference>
<dbReference type="Gene3D" id="2.20.200.10">
    <property type="entry name" value="Outer membrane efflux proteins (OEP)"/>
    <property type="match status" value="1"/>
</dbReference>
<dbReference type="GO" id="GO:0015562">
    <property type="term" value="F:efflux transmembrane transporter activity"/>
    <property type="evidence" value="ECO:0007669"/>
    <property type="project" value="InterPro"/>
</dbReference>
<evidence type="ECO:0000256" key="1">
    <source>
        <dbReference type="ARBA" id="ARBA00007613"/>
    </source>
</evidence>
<sequence>MTLRYSILALMLAGVMGCATGTDANYAGQAQLNSTQSIEQLLEQVVADRQLDAAVDEAEQATLLTDLIQIPELEKYLDAAFAHSPSLQQSVIALKIAYAQQGVTVADQLPTANASFKGQSKQDADDSYTGEVTVSWELDLWQKLADSSEAARKDVAASQASLQSAKDLLAANIMRGWLEISVNQQLLDIEQRRLGVQQNNEVLVLERYQVGLGSLEDLDNAKTSTASSRSTVAKYQENLAQSKRSLQLLTGQWQSELQQLEVAMTFPEVVNPLDSLAQQNMAGRPDLQQAFYNIEAEALRTDAAYKAMLPSFSLTASLTDIAQSPSEALLTNPLWSLLGQLSAPLFQGGKLKSQAEIAQFTTEKNYWTYQETLLKAINEVENAVGQEYSLEKQQLHLNQAFTSSKRSFVSYEEKYRTGLVDIFDLLTVQQQTYNTEAQLVEATYQRLLNRIDLGLALGLGVSS</sequence>
<evidence type="ECO:0000313" key="3">
    <source>
        <dbReference type="EMBL" id="OAJ93257.1"/>
    </source>
</evidence>
<evidence type="ECO:0000256" key="2">
    <source>
        <dbReference type="SAM" id="SignalP"/>
    </source>
</evidence>
<dbReference type="InterPro" id="IPR003423">
    <property type="entry name" value="OMP_efflux"/>
</dbReference>
<comment type="similarity">
    <text evidence="1">Belongs to the outer membrane factor (OMF) (TC 1.B.17) family.</text>
</comment>
<dbReference type="PANTHER" id="PTHR30203">
    <property type="entry name" value="OUTER MEMBRANE CATION EFFLUX PROTEIN"/>
    <property type="match status" value="1"/>
</dbReference>
<dbReference type="EMBL" id="LLEI02000043">
    <property type="protein sequence ID" value="OAJ93257.1"/>
    <property type="molecule type" value="Genomic_DNA"/>
</dbReference>
<dbReference type="InterPro" id="IPR010131">
    <property type="entry name" value="MdtP/NodT-like"/>
</dbReference>